<feature type="compositionally biased region" description="Basic and acidic residues" evidence="1">
    <location>
        <begin position="59"/>
        <end position="75"/>
    </location>
</feature>
<feature type="region of interest" description="Disordered" evidence="1">
    <location>
        <begin position="59"/>
        <end position="84"/>
    </location>
</feature>
<organism evidence="2 3">
    <name type="scientific">Phytophthora lilii</name>
    <dbReference type="NCBI Taxonomy" id="2077276"/>
    <lineage>
        <taxon>Eukaryota</taxon>
        <taxon>Sar</taxon>
        <taxon>Stramenopiles</taxon>
        <taxon>Oomycota</taxon>
        <taxon>Peronosporomycetes</taxon>
        <taxon>Peronosporales</taxon>
        <taxon>Peronosporaceae</taxon>
        <taxon>Phytophthora</taxon>
    </lineage>
</organism>
<name>A0A9W6TA23_9STRA</name>
<comment type="caution">
    <text evidence="2">The sequence shown here is derived from an EMBL/GenBank/DDBJ whole genome shotgun (WGS) entry which is preliminary data.</text>
</comment>
<gene>
    <name evidence="2" type="ORF">Plil01_000025200</name>
</gene>
<evidence type="ECO:0000256" key="1">
    <source>
        <dbReference type="SAM" id="MobiDB-lite"/>
    </source>
</evidence>
<keyword evidence="3" id="KW-1185">Reference proteome</keyword>
<reference evidence="2" key="1">
    <citation type="submission" date="2023-04" db="EMBL/GenBank/DDBJ databases">
        <title>Phytophthora lilii NBRC 32176.</title>
        <authorList>
            <person name="Ichikawa N."/>
            <person name="Sato H."/>
            <person name="Tonouchi N."/>
        </authorList>
    </citation>
    <scope>NUCLEOTIDE SEQUENCE</scope>
    <source>
        <strain evidence="2">NBRC 32176</strain>
    </source>
</reference>
<dbReference type="AlphaFoldDB" id="A0A9W6TA23"/>
<dbReference type="Proteomes" id="UP001165083">
    <property type="component" value="Unassembled WGS sequence"/>
</dbReference>
<proteinExistence type="predicted"/>
<accession>A0A9W6TA23</accession>
<evidence type="ECO:0000313" key="2">
    <source>
        <dbReference type="EMBL" id="GMF09341.1"/>
    </source>
</evidence>
<protein>
    <submittedName>
        <fullName evidence="2">Unnamed protein product</fullName>
    </submittedName>
</protein>
<sequence>MQRRRSLGAAERRICRLLFSMWNIGQAPGETALLDCWSEASSPAAARAINLDKAEVAEEHKRYPQVAERHAHDPQQEEDQQQVAAADPVLREASVGLRSVVSSYIWSARRTVIDTTTP</sequence>
<dbReference type="EMBL" id="BSXW01000009">
    <property type="protein sequence ID" value="GMF09341.1"/>
    <property type="molecule type" value="Genomic_DNA"/>
</dbReference>
<evidence type="ECO:0000313" key="3">
    <source>
        <dbReference type="Proteomes" id="UP001165083"/>
    </source>
</evidence>